<dbReference type="OrthoDB" id="9758182at2"/>
<dbReference type="AlphaFoldDB" id="A0A419SDG4"/>
<evidence type="ECO:0000313" key="5">
    <source>
        <dbReference type="EMBL" id="RKD21030.1"/>
    </source>
</evidence>
<dbReference type="InterPro" id="IPR013785">
    <property type="entry name" value="Aldolase_TIM"/>
</dbReference>
<dbReference type="InterPro" id="IPR024188">
    <property type="entry name" value="GltB"/>
</dbReference>
<keyword evidence="3" id="KW-0812">Transmembrane</keyword>
<dbReference type="InterPro" id="IPR002932">
    <property type="entry name" value="Glu_synthdom"/>
</dbReference>
<protein>
    <submittedName>
        <fullName evidence="5">Glutamate synthase</fullName>
    </submittedName>
</protein>
<accession>A0A419SDG4</accession>
<keyword evidence="6" id="KW-1185">Reference proteome</keyword>
<comment type="similarity">
    <text evidence="1 2">Belongs to the glutamate synthase family.</text>
</comment>
<dbReference type="EMBL" id="MCHY01000013">
    <property type="protein sequence ID" value="RKD21030.1"/>
    <property type="molecule type" value="Genomic_DNA"/>
</dbReference>
<evidence type="ECO:0000313" key="6">
    <source>
        <dbReference type="Proteomes" id="UP000284219"/>
    </source>
</evidence>
<dbReference type="Proteomes" id="UP000284219">
    <property type="component" value="Unassembled WGS sequence"/>
</dbReference>
<gene>
    <name evidence="5" type="ORF">BEP19_15225</name>
</gene>
<dbReference type="GO" id="GO:0015930">
    <property type="term" value="F:glutamate synthase activity"/>
    <property type="evidence" value="ECO:0007669"/>
    <property type="project" value="InterPro"/>
</dbReference>
<organism evidence="5 6">
    <name type="scientific">Ammoniphilus oxalaticus</name>
    <dbReference type="NCBI Taxonomy" id="66863"/>
    <lineage>
        <taxon>Bacteria</taxon>
        <taxon>Bacillati</taxon>
        <taxon>Bacillota</taxon>
        <taxon>Bacilli</taxon>
        <taxon>Bacillales</taxon>
        <taxon>Paenibacillaceae</taxon>
        <taxon>Aneurinibacillus group</taxon>
        <taxon>Ammoniphilus</taxon>
    </lineage>
</organism>
<evidence type="ECO:0000256" key="3">
    <source>
        <dbReference type="SAM" id="Phobius"/>
    </source>
</evidence>
<dbReference type="Pfam" id="PF01645">
    <property type="entry name" value="Glu_synthase"/>
    <property type="match status" value="1"/>
</dbReference>
<dbReference type="PANTHER" id="PTHR43819:SF1">
    <property type="entry name" value="ARCHAEAL-TYPE GLUTAMATE SYNTHASE [NADPH]"/>
    <property type="match status" value="1"/>
</dbReference>
<name>A0A419SDG4_9BACL</name>
<dbReference type="Gene3D" id="3.20.20.70">
    <property type="entry name" value="Aldolase class I"/>
    <property type="match status" value="1"/>
</dbReference>
<feature type="domain" description="Glutamate synthase" evidence="4">
    <location>
        <begin position="124"/>
        <end position="436"/>
    </location>
</feature>
<dbReference type="CDD" id="cd02808">
    <property type="entry name" value="GltS_FMN"/>
    <property type="match status" value="1"/>
</dbReference>
<dbReference type="PIRSF" id="PIRSF006429">
    <property type="entry name" value="GOGAT_lg_2"/>
    <property type="match status" value="1"/>
</dbReference>
<evidence type="ECO:0000259" key="4">
    <source>
        <dbReference type="Pfam" id="PF01645"/>
    </source>
</evidence>
<evidence type="ECO:0000256" key="1">
    <source>
        <dbReference type="ARBA" id="ARBA00009716"/>
    </source>
</evidence>
<dbReference type="GO" id="GO:0006537">
    <property type="term" value="P:glutamate biosynthetic process"/>
    <property type="evidence" value="ECO:0007669"/>
    <property type="project" value="InterPro"/>
</dbReference>
<proteinExistence type="inferred from homology"/>
<sequence length="493" mass="53947">MEKTWILFIVGSFSGALLALLLICALIILFFKPFVKLVVGLFTKRIMNKRYPENIWEMVTALTRTSPITVVENSIRAADGQLLERPFGSPRKFLNFDGLVFSPAQIAVMPAHEDTEVDMKVTIGPKAKKPLTIEIPLLLGGWGYGIGVSEQIKLAAAKGTAAVGTATNTGEGGFLPEDRELSKYMIMQYGSGHWNKDPNILRQADAIEIHFGQGASAATASRIPPEFLQGKAREILNVKPGETLVIPSKHRQVQKPRDLKPLVEKLKKITDGVPIGIKISPSGKLEDDLEIAIQAKIDFISIDGGQAGTKGAPPILEDDFGIPTIFALCRAVRYLEQRGVKNKISLLIGGGFSNPGQCLKAISLGADAVFMGTIPLWAMTHDQVTKAAPWEPPTELAFYPGSLTKELDIDKSAKCLENFFNSYVEEMKVAIRSLGKDSIHAVQTGDLIALDEVTSKVTGIPLVYQTPPPPPSNEYKTEPKKNMDWRSVFPFRK</sequence>
<dbReference type="PANTHER" id="PTHR43819">
    <property type="entry name" value="ARCHAEAL-TYPE GLUTAMATE SYNTHASE [NADPH]"/>
    <property type="match status" value="1"/>
</dbReference>
<feature type="transmembrane region" description="Helical" evidence="3">
    <location>
        <begin position="6"/>
        <end position="31"/>
    </location>
</feature>
<keyword evidence="3" id="KW-1133">Transmembrane helix</keyword>
<dbReference type="SUPFAM" id="SSF51395">
    <property type="entry name" value="FMN-linked oxidoreductases"/>
    <property type="match status" value="1"/>
</dbReference>
<dbReference type="RefSeq" id="WP_120191097.1">
    <property type="nucleotide sequence ID" value="NZ_MCHY01000013.1"/>
</dbReference>
<comment type="caution">
    <text evidence="5">The sequence shown here is derived from an EMBL/GenBank/DDBJ whole genome shotgun (WGS) entry which is preliminary data.</text>
</comment>
<keyword evidence="3" id="KW-0472">Membrane</keyword>
<reference evidence="5 6" key="1">
    <citation type="submission" date="2016-08" db="EMBL/GenBank/DDBJ databases">
        <title>Novel Firmicute Genomes.</title>
        <authorList>
            <person name="Poppleton D.I."/>
            <person name="Gribaldo S."/>
        </authorList>
    </citation>
    <scope>NUCLEOTIDE SEQUENCE [LARGE SCALE GENOMIC DNA]</scope>
    <source>
        <strain evidence="5 6">RAOx-1</strain>
    </source>
</reference>
<evidence type="ECO:0000256" key="2">
    <source>
        <dbReference type="PIRNR" id="PIRNR006429"/>
    </source>
</evidence>